<sequence length="168" mass="18338">MDELKGAVDAELEGAINDPGPVRNSVPGGLARLPKPAAMAIAAAFCELGFLPVEELLVDWDQELPDDVRGMLKHYGSILKIGPMTPINDLRRVHELLMSVERILTASQRQFDWWYLMGKTSIVDGGCPFPGDADAQKGHHAHFHRSQVFEAMLATTAGSPFGMGIIEM</sequence>
<keyword evidence="2" id="KW-1185">Reference proteome</keyword>
<dbReference type="Proteomes" id="UP000790709">
    <property type="component" value="Unassembled WGS sequence"/>
</dbReference>
<reference evidence="1" key="1">
    <citation type="journal article" date="2021" name="New Phytol.">
        <title>Evolutionary innovations through gain and loss of genes in the ectomycorrhizal Boletales.</title>
        <authorList>
            <person name="Wu G."/>
            <person name="Miyauchi S."/>
            <person name="Morin E."/>
            <person name="Kuo A."/>
            <person name="Drula E."/>
            <person name="Varga T."/>
            <person name="Kohler A."/>
            <person name="Feng B."/>
            <person name="Cao Y."/>
            <person name="Lipzen A."/>
            <person name="Daum C."/>
            <person name="Hundley H."/>
            <person name="Pangilinan J."/>
            <person name="Johnson J."/>
            <person name="Barry K."/>
            <person name="LaButti K."/>
            <person name="Ng V."/>
            <person name="Ahrendt S."/>
            <person name="Min B."/>
            <person name="Choi I.G."/>
            <person name="Park H."/>
            <person name="Plett J.M."/>
            <person name="Magnuson J."/>
            <person name="Spatafora J.W."/>
            <person name="Nagy L.G."/>
            <person name="Henrissat B."/>
            <person name="Grigoriev I.V."/>
            <person name="Yang Z.L."/>
            <person name="Xu J."/>
            <person name="Martin F.M."/>
        </authorList>
    </citation>
    <scope>NUCLEOTIDE SEQUENCE</scope>
    <source>
        <strain evidence="1">KUC20120723A-06</strain>
    </source>
</reference>
<accession>A0ACB8B0A7</accession>
<evidence type="ECO:0000313" key="2">
    <source>
        <dbReference type="Proteomes" id="UP000790709"/>
    </source>
</evidence>
<proteinExistence type="predicted"/>
<dbReference type="EMBL" id="MU266752">
    <property type="protein sequence ID" value="KAH7918664.1"/>
    <property type="molecule type" value="Genomic_DNA"/>
</dbReference>
<gene>
    <name evidence="1" type="ORF">BV22DRAFT_1051584</name>
</gene>
<protein>
    <submittedName>
        <fullName evidence="1">Uncharacterized protein</fullName>
    </submittedName>
</protein>
<organism evidence="1 2">
    <name type="scientific">Leucogyrophana mollusca</name>
    <dbReference type="NCBI Taxonomy" id="85980"/>
    <lineage>
        <taxon>Eukaryota</taxon>
        <taxon>Fungi</taxon>
        <taxon>Dikarya</taxon>
        <taxon>Basidiomycota</taxon>
        <taxon>Agaricomycotina</taxon>
        <taxon>Agaricomycetes</taxon>
        <taxon>Agaricomycetidae</taxon>
        <taxon>Boletales</taxon>
        <taxon>Boletales incertae sedis</taxon>
        <taxon>Leucogyrophana</taxon>
    </lineage>
</organism>
<comment type="caution">
    <text evidence="1">The sequence shown here is derived from an EMBL/GenBank/DDBJ whole genome shotgun (WGS) entry which is preliminary data.</text>
</comment>
<evidence type="ECO:0000313" key="1">
    <source>
        <dbReference type="EMBL" id="KAH7918664.1"/>
    </source>
</evidence>
<name>A0ACB8B0A7_9AGAM</name>